<dbReference type="AlphaFoldDB" id="A0A3P3YIK4"/>
<dbReference type="InterPro" id="IPR051645">
    <property type="entry name" value="PER33/POM33_regulator"/>
</dbReference>
<accession>A0A3P3YIK4</accession>
<reference evidence="8 9" key="1">
    <citation type="submission" date="2018-03" db="EMBL/GenBank/DDBJ databases">
        <authorList>
            <person name="Fogelqvist J."/>
        </authorList>
    </citation>
    <scope>NUCLEOTIDE SEQUENCE [LARGE SCALE GENOMIC DNA]</scope>
</reference>
<feature type="transmembrane region" description="Helical" evidence="7">
    <location>
        <begin position="121"/>
        <end position="140"/>
    </location>
</feature>
<name>A0A3P3YIK4_PLABS</name>
<dbReference type="InterPro" id="IPR005344">
    <property type="entry name" value="TMEM33/Pom33"/>
</dbReference>
<evidence type="ECO:0000313" key="8">
    <source>
        <dbReference type="EMBL" id="SPR00021.1"/>
    </source>
</evidence>
<dbReference type="GO" id="GO:0005783">
    <property type="term" value="C:endoplasmic reticulum"/>
    <property type="evidence" value="ECO:0007669"/>
    <property type="project" value="TreeGrafter"/>
</dbReference>
<dbReference type="GO" id="GO:0071786">
    <property type="term" value="P:endoplasmic reticulum tubular network organization"/>
    <property type="evidence" value="ECO:0007669"/>
    <property type="project" value="TreeGrafter"/>
</dbReference>
<evidence type="ECO:0000256" key="2">
    <source>
        <dbReference type="ARBA" id="ARBA00007322"/>
    </source>
</evidence>
<comment type="subcellular location">
    <subcellularLocation>
        <location evidence="1">Membrane</location>
        <topology evidence="1">Multi-pass membrane protein</topology>
    </subcellularLocation>
</comment>
<dbReference type="PANTHER" id="PTHR12703">
    <property type="entry name" value="TRANSMEMBRANE PROTEIN 33"/>
    <property type="match status" value="1"/>
</dbReference>
<keyword evidence="4 7" id="KW-1133">Transmembrane helix</keyword>
<protein>
    <submittedName>
        <fullName evidence="8">Uncharacterized protein</fullName>
    </submittedName>
</protein>
<feature type="transmembrane region" description="Helical" evidence="7">
    <location>
        <begin position="93"/>
        <end position="115"/>
    </location>
</feature>
<feature type="transmembrane region" description="Helical" evidence="7">
    <location>
        <begin position="161"/>
        <end position="184"/>
    </location>
</feature>
<keyword evidence="3 7" id="KW-0812">Transmembrane</keyword>
<dbReference type="EMBL" id="OVEO01000013">
    <property type="protein sequence ID" value="SPR00021.1"/>
    <property type="molecule type" value="Genomic_DNA"/>
</dbReference>
<dbReference type="PANTHER" id="PTHR12703:SF4">
    <property type="entry name" value="TRANSMEMBRANE PROTEIN 33"/>
    <property type="match status" value="1"/>
</dbReference>
<comment type="similarity">
    <text evidence="2">Belongs to the PER33/POM33 family.</text>
</comment>
<dbReference type="GO" id="GO:0016020">
    <property type="term" value="C:membrane"/>
    <property type="evidence" value="ECO:0007669"/>
    <property type="project" value="UniProtKB-SubCell"/>
</dbReference>
<evidence type="ECO:0000256" key="3">
    <source>
        <dbReference type="ARBA" id="ARBA00022692"/>
    </source>
</evidence>
<proteinExistence type="inferred from homology"/>
<evidence type="ECO:0000256" key="7">
    <source>
        <dbReference type="SAM" id="Phobius"/>
    </source>
</evidence>
<evidence type="ECO:0000256" key="4">
    <source>
        <dbReference type="ARBA" id="ARBA00022989"/>
    </source>
</evidence>
<dbReference type="Proteomes" id="UP000290189">
    <property type="component" value="Unassembled WGS sequence"/>
</dbReference>
<keyword evidence="8" id="KW-0496">Mitochondrion</keyword>
<keyword evidence="5 7" id="KW-0472">Membrane</keyword>
<sequence length="330" mass="36582">MVADLAVEAERQFEAHDWGADAKWQERLSQMFISASVDPQVAVVKAKRKYFRGAVNEHLDLEPAPQRTTRSGPDPDDAPQSSTRRAVIITCNYVRLAANVLVLLFTLGFIATVSSPGLNAVVFRLLVLCGIVNGAIHVLTTHGKPKMDAAYAQRLFFDEEMHFLMLDFALIAAYPTLVPILPIFCRSGLFVASALDRAILPMFAPGLHARLSSTLSWIGSKKTALDNWCASLDILTGISFVLGILSQHRQVLVTVLVWQYLRVRYMFSTPARLAFQSFRQTCDGALLSPRCPGLIQAAYRKVCAWAYSTVDPEQARARHEQLQGAKCTIM</sequence>
<geneLocation type="mitochondrion" evidence="8"/>
<evidence type="ECO:0000256" key="5">
    <source>
        <dbReference type="ARBA" id="ARBA00023136"/>
    </source>
</evidence>
<feature type="region of interest" description="Disordered" evidence="6">
    <location>
        <begin position="62"/>
        <end position="81"/>
    </location>
</feature>
<organism evidence="8 9">
    <name type="scientific">Plasmodiophora brassicae</name>
    <name type="common">Clubroot disease agent</name>
    <dbReference type="NCBI Taxonomy" id="37360"/>
    <lineage>
        <taxon>Eukaryota</taxon>
        <taxon>Sar</taxon>
        <taxon>Rhizaria</taxon>
        <taxon>Endomyxa</taxon>
        <taxon>Phytomyxea</taxon>
        <taxon>Plasmodiophorida</taxon>
        <taxon>Plasmodiophoridae</taxon>
        <taxon>Plasmodiophora</taxon>
    </lineage>
</organism>
<gene>
    <name evidence="8" type="ORF">PLBR_LOCUS7236</name>
</gene>
<dbReference type="Pfam" id="PF03661">
    <property type="entry name" value="TMEM33_Pom33"/>
    <property type="match status" value="1"/>
</dbReference>
<evidence type="ECO:0000256" key="1">
    <source>
        <dbReference type="ARBA" id="ARBA00004141"/>
    </source>
</evidence>
<evidence type="ECO:0000256" key="6">
    <source>
        <dbReference type="SAM" id="MobiDB-lite"/>
    </source>
</evidence>
<dbReference type="GO" id="GO:0061024">
    <property type="term" value="P:membrane organization"/>
    <property type="evidence" value="ECO:0007669"/>
    <property type="project" value="TreeGrafter"/>
</dbReference>
<evidence type="ECO:0000313" key="9">
    <source>
        <dbReference type="Proteomes" id="UP000290189"/>
    </source>
</evidence>